<organism evidence="1 2">
    <name type="scientific">Proteus alimentorum</name>
    <dbReference type="NCBI Taxonomy" id="1973495"/>
    <lineage>
        <taxon>Bacteria</taxon>
        <taxon>Pseudomonadati</taxon>
        <taxon>Pseudomonadota</taxon>
        <taxon>Gammaproteobacteria</taxon>
        <taxon>Enterobacterales</taxon>
        <taxon>Morganellaceae</taxon>
        <taxon>Proteus</taxon>
    </lineage>
</organism>
<reference evidence="1 2" key="1">
    <citation type="submission" date="2020-11" db="EMBL/GenBank/DDBJ databases">
        <title>Enhanced detection system for hospital associated transmission using whole genome sequencing surveillance.</title>
        <authorList>
            <person name="Harrison L.H."/>
            <person name="Van Tyne D."/>
            <person name="Marsh J.W."/>
            <person name="Griffith M.P."/>
            <person name="Snyder D.J."/>
            <person name="Cooper V.S."/>
            <person name="Mustapha M."/>
        </authorList>
    </citation>
    <scope>NUCLEOTIDE SEQUENCE [LARGE SCALE GENOMIC DNA]</scope>
    <source>
        <strain evidence="1 2">PR00075</strain>
    </source>
</reference>
<dbReference type="RefSeq" id="WP_196568816.1">
    <property type="nucleotide sequence ID" value="NZ_JADRYY010000051.1"/>
</dbReference>
<sequence>MNILYYYNDDLLTTLYAYFRQTDLSIARGLCDKWEDATVFLQEKSLTDKLIIELEKCKNKKHNNIFSYLGMKKFKKGYLTYNELFNILYLLNSIKEIIYDKSCKIYTLGRLRMELVNYSNLVRKRIKNRKLCTLADNVEHYNQSYYHNFYSIDQIISASK</sequence>
<proteinExistence type="predicted"/>
<gene>
    <name evidence="1" type="ORF">I4902_18360</name>
</gene>
<name>A0ABS0IYU8_9GAMM</name>
<evidence type="ECO:0000313" key="2">
    <source>
        <dbReference type="Proteomes" id="UP000614721"/>
    </source>
</evidence>
<protein>
    <submittedName>
        <fullName evidence="1">Uncharacterized protein</fullName>
    </submittedName>
</protein>
<dbReference type="Proteomes" id="UP000614721">
    <property type="component" value="Unassembled WGS sequence"/>
</dbReference>
<keyword evidence="2" id="KW-1185">Reference proteome</keyword>
<comment type="caution">
    <text evidence="1">The sequence shown here is derived from an EMBL/GenBank/DDBJ whole genome shotgun (WGS) entry which is preliminary data.</text>
</comment>
<evidence type="ECO:0000313" key="1">
    <source>
        <dbReference type="EMBL" id="MBG2881212.1"/>
    </source>
</evidence>
<accession>A0ABS0IYU8</accession>
<dbReference type="EMBL" id="JADSJP010000060">
    <property type="protein sequence ID" value="MBG2881212.1"/>
    <property type="molecule type" value="Genomic_DNA"/>
</dbReference>